<dbReference type="PANTHER" id="PTHR43130:SF3">
    <property type="entry name" value="HTH-TYPE TRANSCRIPTIONAL REGULATOR RV1931C"/>
    <property type="match status" value="1"/>
</dbReference>
<dbReference type="CDD" id="cd03137">
    <property type="entry name" value="GATase1_AraC_1"/>
    <property type="match status" value="1"/>
</dbReference>
<dbReference type="InterPro" id="IPR002818">
    <property type="entry name" value="DJ-1/PfpI"/>
</dbReference>
<dbReference type="Gene3D" id="3.40.50.880">
    <property type="match status" value="1"/>
</dbReference>
<dbReference type="STRING" id="1280946.HY29_00260"/>
<dbReference type="eggNOG" id="COG4977">
    <property type="taxonomic scope" value="Bacteria"/>
</dbReference>
<dbReference type="Pfam" id="PF01965">
    <property type="entry name" value="DJ-1_PfpI"/>
    <property type="match status" value="1"/>
</dbReference>
<dbReference type="GO" id="GO:0043565">
    <property type="term" value="F:sequence-specific DNA binding"/>
    <property type="evidence" value="ECO:0007669"/>
    <property type="project" value="InterPro"/>
</dbReference>
<dbReference type="InterPro" id="IPR018060">
    <property type="entry name" value="HTH_AraC"/>
</dbReference>
<name>A0A062UFX8_9PROT</name>
<dbReference type="AlphaFoldDB" id="A0A062UFX8"/>
<comment type="caution">
    <text evidence="4">The sequence shown here is derived from an EMBL/GenBank/DDBJ whole genome shotgun (WGS) entry which is preliminary data.</text>
</comment>
<dbReference type="Gene3D" id="1.10.10.60">
    <property type="entry name" value="Homeodomain-like"/>
    <property type="match status" value="1"/>
</dbReference>
<dbReference type="EMBL" id="AWFF01000001">
    <property type="protein sequence ID" value="KCZ57192.1"/>
    <property type="molecule type" value="Genomic_DNA"/>
</dbReference>
<keyword evidence="2" id="KW-0804">Transcription</keyword>
<proteinExistence type="predicted"/>
<protein>
    <recommendedName>
        <fullName evidence="3">HTH araC/xylS-type domain-containing protein</fullName>
    </recommendedName>
</protein>
<evidence type="ECO:0000256" key="1">
    <source>
        <dbReference type="ARBA" id="ARBA00023015"/>
    </source>
</evidence>
<dbReference type="Proteomes" id="UP000027037">
    <property type="component" value="Unassembled WGS sequence"/>
</dbReference>
<gene>
    <name evidence="4" type="ORF">HY29_00260</name>
</gene>
<organism evidence="4 5">
    <name type="scientific">Hyphomonas beringensis</name>
    <dbReference type="NCBI Taxonomy" id="1280946"/>
    <lineage>
        <taxon>Bacteria</taxon>
        <taxon>Pseudomonadati</taxon>
        <taxon>Pseudomonadota</taxon>
        <taxon>Alphaproteobacteria</taxon>
        <taxon>Hyphomonadales</taxon>
        <taxon>Hyphomonadaceae</taxon>
        <taxon>Hyphomonas</taxon>
    </lineage>
</organism>
<keyword evidence="5" id="KW-1185">Reference proteome</keyword>
<sequence length="334" mass="36932">MDYVCVGRKDIVPMFSANSCPREIGVLIFEDFQLLDAAGPISVFEMPVRGMSPPPYRLTLYSMAGGAVRASSGVRMHSEILPDSLTLDTLVVSGGEGTREAMHDADFLNAIRDVSSRTRRTTSVCSGAMLLAAAGLLDGRRATTHWRRCPDMARHFPDVTVEADRIFVQDGKFWTSAGITAGIDLALALVEEDLGAEVTRRAAQELVVHHRRHGGQSQFSVMQDVKLLSGRFEPLIDWIRANLASDLKVEQIAEQVGMSPRNFARVFRSEIGSTPARFVEKLRLESARQHVETTGISLNEIARKTGFGDSERMRTAFVRAYGQPPMVLRRQGRN</sequence>
<dbReference type="PROSITE" id="PS01124">
    <property type="entry name" value="HTH_ARAC_FAMILY_2"/>
    <property type="match status" value="1"/>
</dbReference>
<dbReference type="InterPro" id="IPR029062">
    <property type="entry name" value="Class_I_gatase-like"/>
</dbReference>
<feature type="domain" description="HTH araC/xylS-type" evidence="3">
    <location>
        <begin position="233"/>
        <end position="331"/>
    </location>
</feature>
<dbReference type="SUPFAM" id="SSF52317">
    <property type="entry name" value="Class I glutamine amidotransferase-like"/>
    <property type="match status" value="1"/>
</dbReference>
<dbReference type="InterPro" id="IPR009057">
    <property type="entry name" value="Homeodomain-like_sf"/>
</dbReference>
<evidence type="ECO:0000256" key="2">
    <source>
        <dbReference type="ARBA" id="ARBA00023163"/>
    </source>
</evidence>
<evidence type="ECO:0000313" key="4">
    <source>
        <dbReference type="EMBL" id="KCZ57192.1"/>
    </source>
</evidence>
<dbReference type="SMART" id="SM00342">
    <property type="entry name" value="HTH_ARAC"/>
    <property type="match status" value="1"/>
</dbReference>
<evidence type="ECO:0000259" key="3">
    <source>
        <dbReference type="PROSITE" id="PS01124"/>
    </source>
</evidence>
<dbReference type="Pfam" id="PF12833">
    <property type="entry name" value="HTH_18"/>
    <property type="match status" value="1"/>
</dbReference>
<dbReference type="PATRIC" id="fig|1280946.3.peg.53"/>
<keyword evidence="1" id="KW-0805">Transcription regulation</keyword>
<accession>A0A062UFX8</accession>
<reference evidence="4 5" key="1">
    <citation type="journal article" date="2014" name="Antonie Van Leeuwenhoek">
        <title>Hyphomonas beringensis sp. nov. and Hyphomonas chukchiensis sp. nov., isolated from surface seawater of the Bering Sea and Chukchi Sea.</title>
        <authorList>
            <person name="Li C."/>
            <person name="Lai Q."/>
            <person name="Li G."/>
            <person name="Dong C."/>
            <person name="Wang J."/>
            <person name="Liao Y."/>
            <person name="Shao Z."/>
        </authorList>
    </citation>
    <scope>NUCLEOTIDE SEQUENCE [LARGE SCALE GENOMIC DNA]</scope>
    <source>
        <strain evidence="4 5">25B14_1</strain>
    </source>
</reference>
<dbReference type="InterPro" id="IPR052158">
    <property type="entry name" value="INH-QAR"/>
</dbReference>
<dbReference type="SUPFAM" id="SSF46689">
    <property type="entry name" value="Homeodomain-like"/>
    <property type="match status" value="2"/>
</dbReference>
<evidence type="ECO:0000313" key="5">
    <source>
        <dbReference type="Proteomes" id="UP000027037"/>
    </source>
</evidence>
<dbReference type="PANTHER" id="PTHR43130">
    <property type="entry name" value="ARAC-FAMILY TRANSCRIPTIONAL REGULATOR"/>
    <property type="match status" value="1"/>
</dbReference>
<dbReference type="GO" id="GO:0003700">
    <property type="term" value="F:DNA-binding transcription factor activity"/>
    <property type="evidence" value="ECO:0007669"/>
    <property type="project" value="InterPro"/>
</dbReference>